<keyword evidence="3" id="KW-1185">Reference proteome</keyword>
<accession>N1PUF5</accession>
<evidence type="ECO:0000313" key="2">
    <source>
        <dbReference type="EMBL" id="EME47017.1"/>
    </source>
</evidence>
<reference evidence="3" key="1">
    <citation type="journal article" date="2012" name="PLoS Genet.">
        <title>The genomes of the fungal plant pathogens Cladosporium fulvum and Dothistroma septosporum reveal adaptation to different hosts and lifestyles but also signatures of common ancestry.</title>
        <authorList>
            <person name="de Wit P.J.G.M."/>
            <person name="van der Burgt A."/>
            <person name="Oekmen B."/>
            <person name="Stergiopoulos I."/>
            <person name="Abd-Elsalam K.A."/>
            <person name="Aerts A.L."/>
            <person name="Bahkali A.H."/>
            <person name="Beenen H.G."/>
            <person name="Chettri P."/>
            <person name="Cox M.P."/>
            <person name="Datema E."/>
            <person name="de Vries R.P."/>
            <person name="Dhillon B."/>
            <person name="Ganley A.R."/>
            <person name="Griffiths S.A."/>
            <person name="Guo Y."/>
            <person name="Hamelin R.C."/>
            <person name="Henrissat B."/>
            <person name="Kabir M.S."/>
            <person name="Jashni M.K."/>
            <person name="Kema G."/>
            <person name="Klaubauf S."/>
            <person name="Lapidus A."/>
            <person name="Levasseur A."/>
            <person name="Lindquist E."/>
            <person name="Mehrabi R."/>
            <person name="Ohm R.A."/>
            <person name="Owen T.J."/>
            <person name="Salamov A."/>
            <person name="Schwelm A."/>
            <person name="Schijlen E."/>
            <person name="Sun H."/>
            <person name="van den Burg H.A."/>
            <person name="van Ham R.C.H.J."/>
            <person name="Zhang S."/>
            <person name="Goodwin S.B."/>
            <person name="Grigoriev I.V."/>
            <person name="Collemare J."/>
            <person name="Bradshaw R.E."/>
        </authorList>
    </citation>
    <scope>NUCLEOTIDE SEQUENCE [LARGE SCALE GENOMIC DNA]</scope>
    <source>
        <strain evidence="3">NZE10 / CBS 128990</strain>
    </source>
</reference>
<feature type="compositionally biased region" description="Basic and acidic residues" evidence="1">
    <location>
        <begin position="142"/>
        <end position="151"/>
    </location>
</feature>
<dbReference type="Proteomes" id="UP000016933">
    <property type="component" value="Unassembled WGS sequence"/>
</dbReference>
<feature type="compositionally biased region" description="Polar residues" evidence="1">
    <location>
        <begin position="1"/>
        <end position="31"/>
    </location>
</feature>
<feature type="compositionally biased region" description="Low complexity" evidence="1">
    <location>
        <begin position="152"/>
        <end position="164"/>
    </location>
</feature>
<feature type="compositionally biased region" description="Basic residues" evidence="1">
    <location>
        <begin position="244"/>
        <end position="254"/>
    </location>
</feature>
<feature type="compositionally biased region" description="Basic and acidic residues" evidence="1">
    <location>
        <begin position="102"/>
        <end position="116"/>
    </location>
</feature>
<dbReference type="OrthoDB" id="10602930at2759"/>
<organism evidence="2 3">
    <name type="scientific">Dothistroma septosporum (strain NZE10 / CBS 128990)</name>
    <name type="common">Red band needle blight fungus</name>
    <name type="synonym">Mycosphaerella pini</name>
    <dbReference type="NCBI Taxonomy" id="675120"/>
    <lineage>
        <taxon>Eukaryota</taxon>
        <taxon>Fungi</taxon>
        <taxon>Dikarya</taxon>
        <taxon>Ascomycota</taxon>
        <taxon>Pezizomycotina</taxon>
        <taxon>Dothideomycetes</taxon>
        <taxon>Dothideomycetidae</taxon>
        <taxon>Mycosphaerellales</taxon>
        <taxon>Mycosphaerellaceae</taxon>
        <taxon>Dothistroma</taxon>
    </lineage>
</organism>
<gene>
    <name evidence="2" type="ORF">DOTSEDRAFT_20837</name>
</gene>
<feature type="region of interest" description="Disordered" evidence="1">
    <location>
        <begin position="1"/>
        <end position="254"/>
    </location>
</feature>
<dbReference type="AlphaFoldDB" id="N1PUF5"/>
<name>N1PUF5_DOTSN</name>
<feature type="compositionally biased region" description="Polar residues" evidence="1">
    <location>
        <begin position="170"/>
        <end position="186"/>
    </location>
</feature>
<reference evidence="2 3" key="2">
    <citation type="journal article" date="2012" name="PLoS Pathog.">
        <title>Diverse lifestyles and strategies of plant pathogenesis encoded in the genomes of eighteen Dothideomycetes fungi.</title>
        <authorList>
            <person name="Ohm R.A."/>
            <person name="Feau N."/>
            <person name="Henrissat B."/>
            <person name="Schoch C.L."/>
            <person name="Horwitz B.A."/>
            <person name="Barry K.W."/>
            <person name="Condon B.J."/>
            <person name="Copeland A.C."/>
            <person name="Dhillon B."/>
            <person name="Glaser F."/>
            <person name="Hesse C.N."/>
            <person name="Kosti I."/>
            <person name="LaButti K."/>
            <person name="Lindquist E.A."/>
            <person name="Lucas S."/>
            <person name="Salamov A.A."/>
            <person name="Bradshaw R.E."/>
            <person name="Ciuffetti L."/>
            <person name="Hamelin R.C."/>
            <person name="Kema G.H.J."/>
            <person name="Lawrence C."/>
            <person name="Scott J.A."/>
            <person name="Spatafora J.W."/>
            <person name="Turgeon B.G."/>
            <person name="de Wit P.J.G.M."/>
            <person name="Zhong S."/>
            <person name="Goodwin S.B."/>
            <person name="Grigoriev I.V."/>
        </authorList>
    </citation>
    <scope>NUCLEOTIDE SEQUENCE [LARGE SCALE GENOMIC DNA]</scope>
    <source>
        <strain evidence="3">NZE10 / CBS 128990</strain>
    </source>
</reference>
<evidence type="ECO:0000313" key="3">
    <source>
        <dbReference type="Proteomes" id="UP000016933"/>
    </source>
</evidence>
<feature type="compositionally biased region" description="Basic and acidic residues" evidence="1">
    <location>
        <begin position="42"/>
        <end position="60"/>
    </location>
</feature>
<sequence>MSYYGSQRGPSYCGSSPSPRAQQGYRSSAYGSQPPPGYSQDYGHESRGRSPLRRESRSDNRSVSPVGVSRFEQPFEMPHRRPSYSRGASRESLGQYEAPTYSRHEFSLDSRYDDVQARVGLSSFYTRDPYERRPPPSRGYSKRQEPPRRDPVSSSSSRRQSNGSYGVDISSMSGGYNVSGIYSSSGALRRRPSDGPDFSRGPGFAYGYDPGLDGPAPRQSSRRYPPSAVSNSYGGGTSGSLGGARRRPSRGYYQ</sequence>
<dbReference type="EMBL" id="KB446536">
    <property type="protein sequence ID" value="EME47017.1"/>
    <property type="molecule type" value="Genomic_DNA"/>
</dbReference>
<dbReference type="HOGENOM" id="CLU_1094255_0_0_1"/>
<evidence type="ECO:0000256" key="1">
    <source>
        <dbReference type="SAM" id="MobiDB-lite"/>
    </source>
</evidence>
<feature type="compositionally biased region" description="Gly residues" evidence="1">
    <location>
        <begin position="233"/>
        <end position="242"/>
    </location>
</feature>
<proteinExistence type="predicted"/>
<protein>
    <submittedName>
        <fullName evidence="2">Uncharacterized protein</fullName>
    </submittedName>
</protein>